<dbReference type="Pfam" id="PF00400">
    <property type="entry name" value="WD40"/>
    <property type="match status" value="5"/>
</dbReference>
<evidence type="ECO:0000256" key="2">
    <source>
        <dbReference type="ARBA" id="ARBA00022737"/>
    </source>
</evidence>
<name>A0ABY8UMC7_TETOB</name>
<protein>
    <recommendedName>
        <fullName evidence="7">Anaphase-promoting complex subunit 4 WD40 domain-containing protein</fullName>
    </recommendedName>
</protein>
<organism evidence="5 6">
    <name type="scientific">Tetradesmus obliquus</name>
    <name type="common">Green alga</name>
    <name type="synonym">Acutodesmus obliquus</name>
    <dbReference type="NCBI Taxonomy" id="3088"/>
    <lineage>
        <taxon>Eukaryota</taxon>
        <taxon>Viridiplantae</taxon>
        <taxon>Chlorophyta</taxon>
        <taxon>core chlorophytes</taxon>
        <taxon>Chlorophyceae</taxon>
        <taxon>CS clade</taxon>
        <taxon>Sphaeropleales</taxon>
        <taxon>Scenedesmaceae</taxon>
        <taxon>Tetradesmus</taxon>
    </lineage>
</organism>
<keyword evidence="1 3" id="KW-0853">WD repeat</keyword>
<evidence type="ECO:0000256" key="1">
    <source>
        <dbReference type="ARBA" id="ARBA00022574"/>
    </source>
</evidence>
<gene>
    <name evidence="5" type="ORF">OEZ85_001039</name>
</gene>
<dbReference type="Gene3D" id="2.130.10.10">
    <property type="entry name" value="YVTN repeat-like/Quinoprotein amine dehydrogenase"/>
    <property type="match status" value="2"/>
</dbReference>
<dbReference type="InterPro" id="IPR001680">
    <property type="entry name" value="WD40_rpt"/>
</dbReference>
<sequence length="428" mass="45358">MRASARNTRQRSTVDAVLSNNRLQRLNGDGGQVTSEKVARLCGDHLEHAYEALRLTTSGTSCVSCCYHALLPNTVICSTSVNSINCYDTAHGMLVSQQSKGPRRCSNAFNPSLSHVAVYGDPMAPAIELQLCSCNKFAFLEGPTAEVRCCVVSDDGSIVVSGGREGQTFLWHITQPGGPTAEPVIRRFTLPGHSKSSMVKACCVSADGLWAATGGNDGNVLLWDLAGFCPDADDNAAADAAQLAGQDSKGSKAAADAADKPAAPVQLSALLQLPKGEQVSCLDLSRDGSWLAVGSRSGKVYLMPHGATELQQLPAWHQDGYKVRCCALSPDGSKLLSAAEDARLVLWDVASGSCVLCVHEHFKPIRGCCWSPDGRHIVTVGLDSLLCVLDVVLLSNQHRLRVPIRLNTGPPRSRRGSCATAAETAAPR</sequence>
<keyword evidence="2" id="KW-0677">Repeat</keyword>
<dbReference type="Proteomes" id="UP001244341">
    <property type="component" value="Chromosome 15b"/>
</dbReference>
<feature type="repeat" description="WD" evidence="3">
    <location>
        <begin position="323"/>
        <end position="357"/>
    </location>
</feature>
<accession>A0ABY8UMC7</accession>
<evidence type="ECO:0000313" key="6">
    <source>
        <dbReference type="Proteomes" id="UP001244341"/>
    </source>
</evidence>
<dbReference type="EMBL" id="CP126222">
    <property type="protein sequence ID" value="WIA22616.1"/>
    <property type="molecule type" value="Genomic_DNA"/>
</dbReference>
<feature type="region of interest" description="Disordered" evidence="4">
    <location>
        <begin position="406"/>
        <end position="428"/>
    </location>
</feature>
<reference evidence="5 6" key="1">
    <citation type="submission" date="2023-05" db="EMBL/GenBank/DDBJ databases">
        <title>A 100% complete, gapless, phased diploid assembly of the Scenedesmus obliquus UTEX 3031 genome.</title>
        <authorList>
            <person name="Biondi T.C."/>
            <person name="Hanschen E.R."/>
            <person name="Kwon T."/>
            <person name="Eng W."/>
            <person name="Kruse C.P.S."/>
            <person name="Koehler S.I."/>
            <person name="Kunde Y."/>
            <person name="Gleasner C.D."/>
            <person name="You Mak K.T."/>
            <person name="Polle J."/>
            <person name="Hovde B.T."/>
            <person name="Starkenburg S.R."/>
        </authorList>
    </citation>
    <scope>NUCLEOTIDE SEQUENCE [LARGE SCALE GENOMIC DNA]</scope>
    <source>
        <strain evidence="5 6">DOE0152z</strain>
    </source>
</reference>
<dbReference type="PROSITE" id="PS50082">
    <property type="entry name" value="WD_REPEATS_2"/>
    <property type="match status" value="1"/>
</dbReference>
<dbReference type="PROSITE" id="PS00678">
    <property type="entry name" value="WD_REPEATS_1"/>
    <property type="match status" value="2"/>
</dbReference>
<evidence type="ECO:0000256" key="4">
    <source>
        <dbReference type="SAM" id="MobiDB-lite"/>
    </source>
</evidence>
<dbReference type="SMART" id="SM00320">
    <property type="entry name" value="WD40"/>
    <property type="match status" value="5"/>
</dbReference>
<proteinExistence type="predicted"/>
<dbReference type="InterPro" id="IPR050349">
    <property type="entry name" value="WD_LIS1/nudF_dynein_reg"/>
</dbReference>
<evidence type="ECO:0000313" key="5">
    <source>
        <dbReference type="EMBL" id="WIA22616.1"/>
    </source>
</evidence>
<evidence type="ECO:0000256" key="3">
    <source>
        <dbReference type="PROSITE-ProRule" id="PRU00221"/>
    </source>
</evidence>
<dbReference type="InterPro" id="IPR019775">
    <property type="entry name" value="WD40_repeat_CS"/>
</dbReference>
<dbReference type="SUPFAM" id="SSF50978">
    <property type="entry name" value="WD40 repeat-like"/>
    <property type="match status" value="1"/>
</dbReference>
<dbReference type="InterPro" id="IPR036322">
    <property type="entry name" value="WD40_repeat_dom_sf"/>
</dbReference>
<evidence type="ECO:0008006" key="7">
    <source>
        <dbReference type="Google" id="ProtNLM"/>
    </source>
</evidence>
<keyword evidence="6" id="KW-1185">Reference proteome</keyword>
<dbReference type="PANTHER" id="PTHR44129">
    <property type="entry name" value="WD REPEAT-CONTAINING PROTEIN POP1"/>
    <property type="match status" value="1"/>
</dbReference>
<dbReference type="InterPro" id="IPR015943">
    <property type="entry name" value="WD40/YVTN_repeat-like_dom_sf"/>
</dbReference>